<protein>
    <submittedName>
        <fullName evidence="2">Serine hydrolase</fullName>
    </submittedName>
</protein>
<evidence type="ECO:0000313" key="3">
    <source>
        <dbReference type="Proteomes" id="UP000642070"/>
    </source>
</evidence>
<dbReference type="PANTHER" id="PTHR43319">
    <property type="entry name" value="BETA-LACTAMASE-RELATED"/>
    <property type="match status" value="1"/>
</dbReference>
<sequence length="380" mass="40463">MRADSRAAAPVAGHVEPGFEPVRDAFAAAFTDDGELGAAFAAYRDGEPVVDLWGGVADARTGAPWRPDTMQLIFSGTKGLVAVCLLLLVDRGRLRLDRPVAAYWPEFAAAGKGGVLVRDVVAHTARLPGLTTPVTWREATDATRMAALVAAQPQSNDRRAADTYHTLTFGWLCGELLRRIDGRTVGRFFAEEVAGPLGIEAWIGLPAALEPRVARLELDLHAPGPPEHDAFARSVLANPVRRERLGFPGNERAWHAAEVPAANGIATARAVALLYGRLDRLVGAATLDLARRPLSVRVDPLHGGAMAFGVGFQVQTEAQPFGPPPDAFGHGGFGGSLHGRWPGSRVGFSYATNLLRDDPGDRRAARVLAALHDCLADGPR</sequence>
<dbReference type="InterPro" id="IPR012338">
    <property type="entry name" value="Beta-lactam/transpept-like"/>
</dbReference>
<dbReference type="InterPro" id="IPR001466">
    <property type="entry name" value="Beta-lactam-related"/>
</dbReference>
<comment type="caution">
    <text evidence="2">The sequence shown here is derived from an EMBL/GenBank/DDBJ whole genome shotgun (WGS) entry which is preliminary data.</text>
</comment>
<reference evidence="2" key="1">
    <citation type="journal article" date="2014" name="Int. J. Syst. Evol. Microbiol.">
        <title>Complete genome sequence of Corynebacterium casei LMG S-19264T (=DSM 44701T), isolated from a smear-ripened cheese.</title>
        <authorList>
            <consortium name="US DOE Joint Genome Institute (JGI-PGF)"/>
            <person name="Walter F."/>
            <person name="Albersmeier A."/>
            <person name="Kalinowski J."/>
            <person name="Ruckert C."/>
        </authorList>
    </citation>
    <scope>NUCLEOTIDE SEQUENCE</scope>
    <source>
        <strain evidence="2">JCM 19831</strain>
    </source>
</reference>
<dbReference type="RefSeq" id="WP_190251605.1">
    <property type="nucleotide sequence ID" value="NZ_BMPI01000019.1"/>
</dbReference>
<dbReference type="InterPro" id="IPR052907">
    <property type="entry name" value="Beta-lactamase/esterase"/>
</dbReference>
<reference evidence="2" key="2">
    <citation type="submission" date="2020-09" db="EMBL/GenBank/DDBJ databases">
        <authorList>
            <person name="Sun Q."/>
            <person name="Ohkuma M."/>
        </authorList>
    </citation>
    <scope>NUCLEOTIDE SEQUENCE</scope>
    <source>
        <strain evidence="2">JCM 19831</strain>
    </source>
</reference>
<dbReference type="SUPFAM" id="SSF56601">
    <property type="entry name" value="beta-lactamase/transpeptidase-like"/>
    <property type="match status" value="1"/>
</dbReference>
<accession>A0A917TU53</accession>
<organism evidence="2 3">
    <name type="scientific">Dactylosporangium sucinum</name>
    <dbReference type="NCBI Taxonomy" id="1424081"/>
    <lineage>
        <taxon>Bacteria</taxon>
        <taxon>Bacillati</taxon>
        <taxon>Actinomycetota</taxon>
        <taxon>Actinomycetes</taxon>
        <taxon>Micromonosporales</taxon>
        <taxon>Micromonosporaceae</taxon>
        <taxon>Dactylosporangium</taxon>
    </lineage>
</organism>
<evidence type="ECO:0000313" key="2">
    <source>
        <dbReference type="EMBL" id="GGM36368.1"/>
    </source>
</evidence>
<evidence type="ECO:0000259" key="1">
    <source>
        <dbReference type="Pfam" id="PF00144"/>
    </source>
</evidence>
<dbReference type="EMBL" id="BMPI01000019">
    <property type="protein sequence ID" value="GGM36368.1"/>
    <property type="molecule type" value="Genomic_DNA"/>
</dbReference>
<dbReference type="Gene3D" id="3.40.710.10">
    <property type="entry name" value="DD-peptidase/beta-lactamase superfamily"/>
    <property type="match status" value="1"/>
</dbReference>
<name>A0A917TU53_9ACTN</name>
<gene>
    <name evidence="2" type="ORF">GCM10007977_042190</name>
</gene>
<dbReference type="PANTHER" id="PTHR43319:SF3">
    <property type="entry name" value="BETA-LACTAMASE-RELATED DOMAIN-CONTAINING PROTEIN"/>
    <property type="match status" value="1"/>
</dbReference>
<dbReference type="GO" id="GO:0016787">
    <property type="term" value="F:hydrolase activity"/>
    <property type="evidence" value="ECO:0007669"/>
    <property type="project" value="UniProtKB-KW"/>
</dbReference>
<dbReference type="Proteomes" id="UP000642070">
    <property type="component" value="Unassembled WGS sequence"/>
</dbReference>
<keyword evidence="2" id="KW-0378">Hydrolase</keyword>
<proteinExistence type="predicted"/>
<feature type="domain" description="Beta-lactamase-related" evidence="1">
    <location>
        <begin position="26"/>
        <end position="369"/>
    </location>
</feature>
<keyword evidence="3" id="KW-1185">Reference proteome</keyword>
<dbReference type="Pfam" id="PF00144">
    <property type="entry name" value="Beta-lactamase"/>
    <property type="match status" value="1"/>
</dbReference>
<dbReference type="AlphaFoldDB" id="A0A917TU53"/>